<organism evidence="1">
    <name type="scientific">Octopus bimaculoides</name>
    <name type="common">California two-spotted octopus</name>
    <dbReference type="NCBI Taxonomy" id="37653"/>
    <lineage>
        <taxon>Eukaryota</taxon>
        <taxon>Metazoa</taxon>
        <taxon>Spiralia</taxon>
        <taxon>Lophotrochozoa</taxon>
        <taxon>Mollusca</taxon>
        <taxon>Cephalopoda</taxon>
        <taxon>Coleoidea</taxon>
        <taxon>Octopodiformes</taxon>
        <taxon>Octopoda</taxon>
        <taxon>Incirrata</taxon>
        <taxon>Octopodidae</taxon>
        <taxon>Octopus</taxon>
    </lineage>
</organism>
<sequence length="98" mass="11659">MLLSPHPSSLTEESTIYTTKIFLQYQPPEYPISDINQLILVNLNLDFLSLFEHFPDMFRLQEDTLMHIQFEFFQFLETRNQLCCLGWGKNNTMIEILL</sequence>
<accession>A0A0L8GZV9</accession>
<evidence type="ECO:0000313" key="1">
    <source>
        <dbReference type="EMBL" id="KOF82384.1"/>
    </source>
</evidence>
<proteinExistence type="predicted"/>
<dbReference type="AlphaFoldDB" id="A0A0L8GZV9"/>
<gene>
    <name evidence="1" type="ORF">OCBIM_22025362mg</name>
</gene>
<dbReference type="EMBL" id="KQ419781">
    <property type="protein sequence ID" value="KOF82384.1"/>
    <property type="molecule type" value="Genomic_DNA"/>
</dbReference>
<reference evidence="1" key="1">
    <citation type="submission" date="2015-07" db="EMBL/GenBank/DDBJ databases">
        <title>MeaNS - Measles Nucleotide Surveillance Program.</title>
        <authorList>
            <person name="Tran T."/>
            <person name="Druce J."/>
        </authorList>
    </citation>
    <scope>NUCLEOTIDE SEQUENCE</scope>
    <source>
        <strain evidence="1">UCB-OBI-ISO-001</strain>
        <tissue evidence="1">Gonad</tissue>
    </source>
</reference>
<name>A0A0L8GZV9_OCTBM</name>
<protein>
    <submittedName>
        <fullName evidence="1">Uncharacterized protein</fullName>
    </submittedName>
</protein>